<evidence type="ECO:0000313" key="2">
    <source>
        <dbReference type="Proteomes" id="UP000194127"/>
    </source>
</evidence>
<name>A0A1X6NAS1_9APHY</name>
<keyword evidence="2" id="KW-1185">Reference proteome</keyword>
<evidence type="ECO:0000313" key="1">
    <source>
        <dbReference type="EMBL" id="OSX65738.1"/>
    </source>
</evidence>
<reference evidence="1 2" key="1">
    <citation type="submission" date="2017-04" db="EMBL/GenBank/DDBJ databases">
        <title>Genome Sequence of the Model Brown-Rot Fungus Postia placenta SB12.</title>
        <authorList>
            <consortium name="DOE Joint Genome Institute"/>
            <person name="Gaskell J."/>
            <person name="Kersten P."/>
            <person name="Larrondo L.F."/>
            <person name="Canessa P."/>
            <person name="Martinez D."/>
            <person name="Hibbett D."/>
            <person name="Schmoll M."/>
            <person name="Kubicek C.P."/>
            <person name="Martinez A.T."/>
            <person name="Yadav J."/>
            <person name="Master E."/>
            <person name="Magnuson J.K."/>
            <person name="James T."/>
            <person name="Yaver D."/>
            <person name="Berka R."/>
            <person name="Labutti K."/>
            <person name="Lipzen A."/>
            <person name="Aerts A."/>
            <person name="Barry K."/>
            <person name="Henrissat B."/>
            <person name="Blanchette R."/>
            <person name="Grigoriev I."/>
            <person name="Cullen D."/>
        </authorList>
    </citation>
    <scope>NUCLEOTIDE SEQUENCE [LARGE SCALE GENOMIC DNA]</scope>
    <source>
        <strain evidence="1 2">MAD-698-R-SB12</strain>
    </source>
</reference>
<dbReference type="AlphaFoldDB" id="A0A1X6NAS1"/>
<dbReference type="GeneID" id="36327494"/>
<proteinExistence type="predicted"/>
<organism evidence="1 2">
    <name type="scientific">Postia placenta MAD-698-R-SB12</name>
    <dbReference type="NCBI Taxonomy" id="670580"/>
    <lineage>
        <taxon>Eukaryota</taxon>
        <taxon>Fungi</taxon>
        <taxon>Dikarya</taxon>
        <taxon>Basidiomycota</taxon>
        <taxon>Agaricomycotina</taxon>
        <taxon>Agaricomycetes</taxon>
        <taxon>Polyporales</taxon>
        <taxon>Adustoporiaceae</taxon>
        <taxon>Rhodonia</taxon>
    </lineage>
</organism>
<evidence type="ECO:0008006" key="3">
    <source>
        <dbReference type="Google" id="ProtNLM"/>
    </source>
</evidence>
<dbReference type="EMBL" id="KZ110592">
    <property type="protein sequence ID" value="OSX65738.1"/>
    <property type="molecule type" value="Genomic_DNA"/>
</dbReference>
<gene>
    <name evidence="1" type="ORF">POSPLADRAFT_1072753</name>
</gene>
<protein>
    <recommendedName>
        <fullName evidence="3">F-box domain-containing protein</fullName>
    </recommendedName>
</protein>
<sequence>MDNMPSTVTDTVAAAVLPHLPVEIWLSIIDELGAQREYDALEACAAFTVGVLQERAQTYIPDTMTFRTREEVVSIVLRRRWEGPQTVNIVGGTRRGERLPIPHLATFASRLAGNWTHADTLMIERAEWRGQDLDLHSVLLDLALFDRIGWLHLYEVTFPTVLSFWRLVYTFPRLNSLHLYDVDIIKADIDARTLAALHLLPARRNLNRMYLLPPAESSDERPASLAAHSAAGLLQVIIAQAVPSFETCPWRNIEHLHFGDVTLPTAAAFGRLLCALPALRELAIYGPCIFAEHGFNSSDVRILAGAPSRLARVDLGADFSTQSNPQSVHEVVDVLVHCSASRRLKHIAAWPSPSLRVLTSIDVSLNRLVKHAGQSLESLTLAALPQGSLPLSNDVSTCAFPSAARCFDVSANTRILRLECSTTIANEDNPLIALLLELLCQTPLEHINYIRLIFHVKNEVDSGKLWASLSHLGAVLSRGFIKLYHVAIELHGVPEFTESHEAIVRSWQQKLLTWCVLNFDVVEASGTQHHL</sequence>
<dbReference type="Proteomes" id="UP000194127">
    <property type="component" value="Unassembled WGS sequence"/>
</dbReference>
<accession>A0A1X6NAS1</accession>
<dbReference type="RefSeq" id="XP_024342532.1">
    <property type="nucleotide sequence ID" value="XM_024482545.1"/>
</dbReference>